<dbReference type="EMBL" id="FNQY01000026">
    <property type="protein sequence ID" value="SEA54385.1"/>
    <property type="molecule type" value="Genomic_DNA"/>
</dbReference>
<dbReference type="AlphaFoldDB" id="A0A1H4C1Q4"/>
<keyword evidence="3" id="KW-1185">Reference proteome</keyword>
<evidence type="ECO:0000313" key="3">
    <source>
        <dbReference type="Proteomes" id="UP000199041"/>
    </source>
</evidence>
<evidence type="ECO:0000313" key="1">
    <source>
        <dbReference type="EMBL" id="SEA54385.1"/>
    </source>
</evidence>
<sequence length="32" mass="3689">LEHQVDYMKIQTVESKQLLQKQEGLLTSKGSE</sequence>
<dbReference type="EMBL" id="FNQY01000027">
    <property type="protein sequence ID" value="SEA54784.1"/>
    <property type="molecule type" value="Genomic_DNA"/>
</dbReference>
<accession>A0A1H4C1Q4</accession>
<dbReference type="STRING" id="551991.SAMN05192529_12653"/>
<reference evidence="1 3" key="1">
    <citation type="submission" date="2016-10" db="EMBL/GenBank/DDBJ databases">
        <authorList>
            <person name="de Groot N.N."/>
        </authorList>
    </citation>
    <scope>NUCLEOTIDE SEQUENCE [LARGE SCALE GENOMIC DNA]</scope>
    <source>
        <strain evidence="1 3">Vu-144</strain>
    </source>
</reference>
<feature type="non-terminal residue" evidence="1">
    <location>
        <position position="1"/>
    </location>
</feature>
<protein>
    <submittedName>
        <fullName evidence="1">Uncharacterized protein</fullName>
    </submittedName>
</protein>
<name>A0A1H4C1Q4_9BACT</name>
<dbReference type="Proteomes" id="UP000199041">
    <property type="component" value="Unassembled WGS sequence"/>
</dbReference>
<evidence type="ECO:0000313" key="2">
    <source>
        <dbReference type="EMBL" id="SEA54784.1"/>
    </source>
</evidence>
<organism evidence="1 3">
    <name type="scientific">Arachidicoccus rhizosphaerae</name>
    <dbReference type="NCBI Taxonomy" id="551991"/>
    <lineage>
        <taxon>Bacteria</taxon>
        <taxon>Pseudomonadati</taxon>
        <taxon>Bacteroidota</taxon>
        <taxon>Chitinophagia</taxon>
        <taxon>Chitinophagales</taxon>
        <taxon>Chitinophagaceae</taxon>
        <taxon>Arachidicoccus</taxon>
    </lineage>
</organism>
<proteinExistence type="predicted"/>
<gene>
    <name evidence="1" type="ORF">SAMN05192529_12653</name>
    <name evidence="2" type="ORF">SAMN05192529_1271</name>
</gene>